<evidence type="ECO:0000256" key="2">
    <source>
        <dbReference type="ARBA" id="ARBA00022840"/>
    </source>
</evidence>
<dbReference type="Gene3D" id="1.10.10.60">
    <property type="entry name" value="Homeodomain-like"/>
    <property type="match status" value="1"/>
</dbReference>
<keyword evidence="1" id="KW-0547">Nucleotide-binding</keyword>
<dbReference type="Pfam" id="PF00158">
    <property type="entry name" value="Sigma54_activat"/>
    <property type="match status" value="1"/>
</dbReference>
<evidence type="ECO:0000256" key="5">
    <source>
        <dbReference type="ARBA" id="ARBA00023163"/>
    </source>
</evidence>
<dbReference type="Pfam" id="PF01590">
    <property type="entry name" value="GAF"/>
    <property type="match status" value="1"/>
</dbReference>
<dbReference type="InterPro" id="IPR009057">
    <property type="entry name" value="Homeodomain-like_sf"/>
</dbReference>
<dbReference type="InterPro" id="IPR002197">
    <property type="entry name" value="HTH_Fis"/>
</dbReference>
<keyword evidence="3" id="KW-0805">Transcription regulation</keyword>
<dbReference type="PROSITE" id="PS50045">
    <property type="entry name" value="SIGMA54_INTERACT_4"/>
    <property type="match status" value="1"/>
</dbReference>
<evidence type="ECO:0000256" key="3">
    <source>
        <dbReference type="ARBA" id="ARBA00023015"/>
    </source>
</evidence>
<name>A0ABY9RKG4_9BURK</name>
<dbReference type="PROSITE" id="PS00688">
    <property type="entry name" value="SIGMA54_INTERACT_3"/>
    <property type="match status" value="1"/>
</dbReference>
<dbReference type="Pfam" id="PF25601">
    <property type="entry name" value="AAA_lid_14"/>
    <property type="match status" value="1"/>
</dbReference>
<dbReference type="InterPro" id="IPR003018">
    <property type="entry name" value="GAF"/>
</dbReference>
<dbReference type="InterPro" id="IPR002078">
    <property type="entry name" value="Sigma_54_int"/>
</dbReference>
<dbReference type="PROSITE" id="PS00676">
    <property type="entry name" value="SIGMA54_INTERACT_2"/>
    <property type="match status" value="1"/>
</dbReference>
<dbReference type="EMBL" id="CP133720">
    <property type="protein sequence ID" value="WMW81334.1"/>
    <property type="molecule type" value="Genomic_DNA"/>
</dbReference>
<dbReference type="SUPFAM" id="SSF52540">
    <property type="entry name" value="P-loop containing nucleoside triphosphate hydrolases"/>
    <property type="match status" value="1"/>
</dbReference>
<gene>
    <name evidence="7" type="ORF">RF679_03385</name>
</gene>
<evidence type="ECO:0000256" key="4">
    <source>
        <dbReference type="ARBA" id="ARBA00023125"/>
    </source>
</evidence>
<protein>
    <submittedName>
        <fullName evidence="7">Sigma-54-dependent Fis family transcriptional regulator</fullName>
    </submittedName>
</protein>
<dbReference type="RefSeq" id="WP_309482814.1">
    <property type="nucleotide sequence ID" value="NZ_CP133720.1"/>
</dbReference>
<dbReference type="SMART" id="SM00382">
    <property type="entry name" value="AAA"/>
    <property type="match status" value="1"/>
</dbReference>
<dbReference type="PANTHER" id="PTHR32071:SF77">
    <property type="entry name" value="TRANSCRIPTIONAL REGULATORY PROTEIN"/>
    <property type="match status" value="1"/>
</dbReference>
<accession>A0ABY9RKG4</accession>
<dbReference type="InterPro" id="IPR029016">
    <property type="entry name" value="GAF-like_dom_sf"/>
</dbReference>
<dbReference type="Gene3D" id="1.10.8.60">
    <property type="match status" value="1"/>
</dbReference>
<sequence length="678" mass="75271">MRQHAILPAPHLKHARQQLLERGIAPQTSIDKRIADSWQRSHQAGLPHYGGSPCADNLDAISLNRARQRNYELIRHSQPIIDFLFEQVKQSQSMVVLADAQGVLMHTVGDLDFLSKAERVALRCGATWAEQQRGTNAIGTALAECNEIEVHGAEHYLETNEFLTCAAAPILSAQGNLLGILDISGDHRSRQAHTLGLVSTAVQMIENSMVLSPDRYPIVLQFHAQAAGIASVAQGILALSEDGFVLGANRRALHLLGLRFADLSRLHWSQMFDLKLEEFLSQQTRRFATLVQFHTRLGKSFFAQLHPHSQVLRTAAQQYSGKVIPAHSSSSHVDPQWQESLAKGRRVFERDIPLLLSGESGVGKEVFAKQVHTGSTRQARHFAAVNCAAIPEHLIEAELFGYVPGAFTGALKQGSPGRIREADGGTLFLDEIGDMPLSLQTRLLRVLQERTVMPVGSGSAVPVDFRLICASHQNLREKVKLGQFREDLFYRINGLQLQLPALRDRTDFAALCASILHEFSPQLTITFAPQIMQTLQSYSWPGNVRQLRHCLRTATALLDDEETQIEWQHFAQDMLTEFGVLSGEHERDQAVTLPIKQKSFNHGEATSTLEQNELAIGDVRANGFGANGLPSQFDDFPKLKTLSAQAIEHALRLTEGNVSEAARRLGVSRQTLYRKMRE</sequence>
<keyword evidence="5" id="KW-0804">Transcription</keyword>
<evidence type="ECO:0000259" key="6">
    <source>
        <dbReference type="PROSITE" id="PS50045"/>
    </source>
</evidence>
<dbReference type="PANTHER" id="PTHR32071">
    <property type="entry name" value="TRANSCRIPTIONAL REGULATORY PROTEIN"/>
    <property type="match status" value="1"/>
</dbReference>
<dbReference type="InterPro" id="IPR025943">
    <property type="entry name" value="Sigma_54_int_dom_ATP-bd_2"/>
</dbReference>
<evidence type="ECO:0000256" key="1">
    <source>
        <dbReference type="ARBA" id="ARBA00022741"/>
    </source>
</evidence>
<dbReference type="SUPFAM" id="SSF46689">
    <property type="entry name" value="Homeodomain-like"/>
    <property type="match status" value="1"/>
</dbReference>
<evidence type="ECO:0000313" key="7">
    <source>
        <dbReference type="EMBL" id="WMW81334.1"/>
    </source>
</evidence>
<proteinExistence type="predicted"/>
<dbReference type="InterPro" id="IPR027417">
    <property type="entry name" value="P-loop_NTPase"/>
</dbReference>
<dbReference type="SUPFAM" id="SSF55781">
    <property type="entry name" value="GAF domain-like"/>
    <property type="match status" value="1"/>
</dbReference>
<keyword evidence="2" id="KW-0067">ATP-binding</keyword>
<dbReference type="InterPro" id="IPR003593">
    <property type="entry name" value="AAA+_ATPase"/>
</dbReference>
<feature type="domain" description="Sigma-54 factor interaction" evidence="6">
    <location>
        <begin position="345"/>
        <end position="556"/>
    </location>
</feature>
<dbReference type="Gene3D" id="3.30.450.40">
    <property type="match status" value="1"/>
</dbReference>
<dbReference type="Gene3D" id="3.40.50.300">
    <property type="entry name" value="P-loop containing nucleotide triphosphate hydrolases"/>
    <property type="match status" value="1"/>
</dbReference>
<dbReference type="PRINTS" id="PR01590">
    <property type="entry name" value="HTHFIS"/>
</dbReference>
<dbReference type="InterPro" id="IPR025944">
    <property type="entry name" value="Sigma_54_int_dom_CS"/>
</dbReference>
<dbReference type="Pfam" id="PF02954">
    <property type="entry name" value="HTH_8"/>
    <property type="match status" value="1"/>
</dbReference>
<dbReference type="InterPro" id="IPR058031">
    <property type="entry name" value="AAA_lid_NorR"/>
</dbReference>
<organism evidence="7 8">
    <name type="scientific">Undibacterium cyanobacteriorum</name>
    <dbReference type="NCBI Taxonomy" id="3073561"/>
    <lineage>
        <taxon>Bacteria</taxon>
        <taxon>Pseudomonadati</taxon>
        <taxon>Pseudomonadota</taxon>
        <taxon>Betaproteobacteria</taxon>
        <taxon>Burkholderiales</taxon>
        <taxon>Oxalobacteraceae</taxon>
        <taxon>Undibacterium</taxon>
    </lineage>
</organism>
<dbReference type="Proteomes" id="UP001181355">
    <property type="component" value="Chromosome"/>
</dbReference>
<keyword evidence="4" id="KW-0238">DNA-binding</keyword>
<reference evidence="7" key="1">
    <citation type="submission" date="2023-09" db="EMBL/GenBank/DDBJ databases">
        <title>Undibacterium sp. 20NA77.5 isolated from freshwater.</title>
        <authorList>
            <person name="Le V."/>
            <person name="Ko S.-R."/>
            <person name="Ahn C.-Y."/>
            <person name="Oh H.-M."/>
        </authorList>
    </citation>
    <scope>NUCLEOTIDE SEQUENCE</scope>
    <source>
        <strain evidence="7">20NA77.5</strain>
    </source>
</reference>
<dbReference type="CDD" id="cd00009">
    <property type="entry name" value="AAA"/>
    <property type="match status" value="1"/>
</dbReference>
<dbReference type="PROSITE" id="PS00675">
    <property type="entry name" value="SIGMA54_INTERACT_1"/>
    <property type="match status" value="1"/>
</dbReference>
<dbReference type="InterPro" id="IPR025662">
    <property type="entry name" value="Sigma_54_int_dom_ATP-bd_1"/>
</dbReference>
<evidence type="ECO:0000313" key="8">
    <source>
        <dbReference type="Proteomes" id="UP001181355"/>
    </source>
</evidence>
<keyword evidence="8" id="KW-1185">Reference proteome</keyword>